<dbReference type="PROSITE" id="PS50208">
    <property type="entry name" value="CASPASE_P20"/>
    <property type="match status" value="1"/>
</dbReference>
<dbReference type="Pfam" id="PF05729">
    <property type="entry name" value="NACHT"/>
    <property type="match status" value="1"/>
</dbReference>
<dbReference type="InterPro" id="IPR027417">
    <property type="entry name" value="P-loop_NTPase"/>
</dbReference>
<keyword evidence="6" id="KW-1185">Reference proteome</keyword>
<dbReference type="InterPro" id="IPR001309">
    <property type="entry name" value="Pept_C14_p20"/>
</dbReference>
<evidence type="ECO:0000256" key="2">
    <source>
        <dbReference type="ARBA" id="ARBA00022614"/>
    </source>
</evidence>
<evidence type="ECO:0000256" key="1">
    <source>
        <dbReference type="ARBA" id="ARBA00010134"/>
    </source>
</evidence>
<dbReference type="Gene3D" id="2.60.220.30">
    <property type="match status" value="1"/>
</dbReference>
<dbReference type="InterPro" id="IPR015917">
    <property type="entry name" value="Pept_C14A"/>
</dbReference>
<evidence type="ECO:0000313" key="5">
    <source>
        <dbReference type="EMBL" id="CAK8680956.1"/>
    </source>
</evidence>
<gene>
    <name evidence="5" type="ORF">CVLEPA_LOCUS11185</name>
</gene>
<evidence type="ECO:0000313" key="6">
    <source>
        <dbReference type="Proteomes" id="UP001642483"/>
    </source>
</evidence>
<evidence type="ECO:0000256" key="3">
    <source>
        <dbReference type="ARBA" id="ARBA00022737"/>
    </source>
</evidence>
<accession>A0ABP0FNM7</accession>
<comment type="similarity">
    <text evidence="1">Belongs to the peptidase C14A family.</text>
</comment>
<protein>
    <recommendedName>
        <fullName evidence="4">Caspase family p20 domain-containing protein</fullName>
    </recommendedName>
</protein>
<dbReference type="SMART" id="SM00115">
    <property type="entry name" value="CASc"/>
    <property type="match status" value="1"/>
</dbReference>
<feature type="domain" description="Caspase family p20" evidence="4">
    <location>
        <begin position="1077"/>
        <end position="1207"/>
    </location>
</feature>
<dbReference type="PRINTS" id="PR00376">
    <property type="entry name" value="IL1BCENZYME"/>
</dbReference>
<dbReference type="EMBL" id="CAWYQH010000079">
    <property type="protein sequence ID" value="CAK8680956.1"/>
    <property type="molecule type" value="Genomic_DNA"/>
</dbReference>
<organism evidence="5 6">
    <name type="scientific">Clavelina lepadiformis</name>
    <name type="common">Light-bulb sea squirt</name>
    <name type="synonym">Ascidia lepadiformis</name>
    <dbReference type="NCBI Taxonomy" id="159417"/>
    <lineage>
        <taxon>Eukaryota</taxon>
        <taxon>Metazoa</taxon>
        <taxon>Chordata</taxon>
        <taxon>Tunicata</taxon>
        <taxon>Ascidiacea</taxon>
        <taxon>Aplousobranchia</taxon>
        <taxon>Clavelinidae</taxon>
        <taxon>Clavelina</taxon>
    </lineage>
</organism>
<dbReference type="InterPro" id="IPR051261">
    <property type="entry name" value="NLR"/>
</dbReference>
<dbReference type="InterPro" id="IPR011600">
    <property type="entry name" value="Pept_C14_caspase"/>
</dbReference>
<dbReference type="SUPFAM" id="SSF52540">
    <property type="entry name" value="P-loop containing nucleoside triphosphate hydrolases"/>
    <property type="match status" value="1"/>
</dbReference>
<dbReference type="Proteomes" id="UP001642483">
    <property type="component" value="Unassembled WGS sequence"/>
</dbReference>
<evidence type="ECO:0000259" key="4">
    <source>
        <dbReference type="PROSITE" id="PS50208"/>
    </source>
</evidence>
<dbReference type="SUPFAM" id="SSF52129">
    <property type="entry name" value="Caspase-like"/>
    <property type="match status" value="1"/>
</dbReference>
<dbReference type="InterPro" id="IPR029030">
    <property type="entry name" value="Caspase-like_dom_sf"/>
</dbReference>
<sequence>MAEQSTSSNVNITDAVLNQSPVIKDAENVTINYMQPPSTSSSDEDEWNSMRKLRKLCIVCFEIEGKLCLQGVSAKEEIPVVHPTIHQIKYYGKDTVPVDERYEPEDQNKLFENKINREVRFQDLLDLKDKFISIVASAGSGKTVLSLRLAKAFSLLQRLCIHLKLMDANYEQPLTLRQFLLDNKFPGHSEEFYTDCFSWMQKKDDKIVLILDGLDQAQDSLEEISPKINYNACVPVKDLVFNLCRKQFFPNSLLIITSRLHALLYLPEPVRPQVTYALGDLSLEDTKELFFAFADEDLWRKINTTSSQMLSICRNPLMLQMIISSNIHPSDDIGDVSTPTRLFATVMENLKGCRNIRFPKTMDDLVLKLQVLAFAATKHGKVVLTAKELRNAGMDPTTIHDVVVQLHCHRSPINSRLLEGNTKFFFCHQTFQEHLTASYVVYRMPVEEFQDFVETSLFEKHWTVVRRFVSGLLFDLESKTVSGDLQMKKEILKKRLTQQLEIFSEKYTEPRPDYEALRDKLFDLYACVGEGKDSSIATKAAELFPTTLKLPQPMNSNLVPGFCFVMKHVTKQLDLLSLFRCFLDANSFHEIASVIKEMKPGQIRKMNIRGNHLQPSNIDDVIGLFRVVRDEMLMGRCFVVDDGRRRDANQDEINQLHTSLNQILTGLEVVLDLVTTLRSQKCLKCELASEVSKPNVKQLSESVTSGLQSNQSLTEDVDLNKMAPTKSAMKGFLDEEFLDFRTSDKKTALQAPSKPPQLNSLPSPVDFLTMDYSPVQTSLIIGKQGGLVKLGGCLIEIPEGAMKENMFFTFTLIYDDKAYKEIPGKIKLTPTLKCSPSYKFEKAVTITLPTCYLPDKSDVIVTPQTKHEENWSCLEQVRFGDEFSITFKDSSFCKKTVLGDAEDVDKKRLLFKHYKDPVDENGHRIVWTILDGDEFVEESLAHQHFYLDIKREQNLVIQLHSPNTDFENGRIILKSKELFQQRVIKRLFSVFDHDDSMVPLLDDVYYYDVIDESSGEVFHSGGGSFKLTLPTSAAVGSSPISDEHAHIDGQVVVHPASQGDYDDHLHNDDIYKIVQRPKAHVLFLYNTRFPTWSTEADLRQIEPKLDLLRQLFEGLGCQVDVRSNISAEEMKETIKLFSASDRHTDFCALFIVSHGGHVGCVGDVVYASDAGYLTISEITSFFTPTKRSSSLVDKPRMLFFHCCRGVATDTGVRWISQMARSSLTESIGRSNFVIQFTTTQDLCTSQPSSRPRKLTRAMARLSFDESKQLPVVMSHLDKFLYFFPGCDY</sequence>
<dbReference type="Pfam" id="PF00656">
    <property type="entry name" value="Peptidase_C14"/>
    <property type="match status" value="1"/>
</dbReference>
<dbReference type="Gene3D" id="3.40.50.300">
    <property type="entry name" value="P-loop containing nucleotide triphosphate hydrolases"/>
    <property type="match status" value="1"/>
</dbReference>
<proteinExistence type="inferred from homology"/>
<comment type="caution">
    <text evidence="5">The sequence shown here is derived from an EMBL/GenBank/DDBJ whole genome shotgun (WGS) entry which is preliminary data.</text>
</comment>
<reference evidence="5 6" key="1">
    <citation type="submission" date="2024-02" db="EMBL/GenBank/DDBJ databases">
        <authorList>
            <person name="Daric V."/>
            <person name="Darras S."/>
        </authorList>
    </citation>
    <scope>NUCLEOTIDE SEQUENCE [LARGE SCALE GENOMIC DNA]</scope>
</reference>
<name>A0ABP0FNM7_CLALP</name>
<dbReference type="InterPro" id="IPR007111">
    <property type="entry name" value="NACHT_NTPase"/>
</dbReference>
<dbReference type="PANTHER" id="PTHR24106">
    <property type="entry name" value="NACHT, LRR AND CARD DOMAINS-CONTAINING"/>
    <property type="match status" value="1"/>
</dbReference>
<keyword evidence="2" id="KW-0433">Leucine-rich repeat</keyword>
<dbReference type="Gene3D" id="3.40.50.1460">
    <property type="match status" value="1"/>
</dbReference>
<keyword evidence="3" id="KW-0677">Repeat</keyword>